<proteinExistence type="predicted"/>
<name>A0A6H1ZJE4_9ZZZZ</name>
<gene>
    <name evidence="3" type="ORF">MM415A00315_0019</name>
    <name evidence="2" type="ORF">MM415B00552_0027</name>
    <name evidence="1" type="ORF">TM448A00662_0007</name>
</gene>
<evidence type="ECO:0000313" key="2">
    <source>
        <dbReference type="EMBL" id="QJA64037.1"/>
    </source>
</evidence>
<dbReference type="EMBL" id="MT142503">
    <property type="protein sequence ID" value="QJA83094.1"/>
    <property type="molecule type" value="Genomic_DNA"/>
</dbReference>
<protein>
    <submittedName>
        <fullName evidence="1">Uncharacterized protein</fullName>
    </submittedName>
</protein>
<evidence type="ECO:0000313" key="1">
    <source>
        <dbReference type="EMBL" id="QJA47385.1"/>
    </source>
</evidence>
<dbReference type="EMBL" id="MT144041">
    <property type="protein sequence ID" value="QJA47385.1"/>
    <property type="molecule type" value="Genomic_DNA"/>
</dbReference>
<dbReference type="EMBL" id="MT141511">
    <property type="protein sequence ID" value="QJA64037.1"/>
    <property type="molecule type" value="Genomic_DNA"/>
</dbReference>
<dbReference type="AlphaFoldDB" id="A0A6H1ZJE4"/>
<evidence type="ECO:0000313" key="3">
    <source>
        <dbReference type="EMBL" id="QJA83094.1"/>
    </source>
</evidence>
<reference evidence="1" key="1">
    <citation type="submission" date="2020-03" db="EMBL/GenBank/DDBJ databases">
        <title>The deep terrestrial virosphere.</title>
        <authorList>
            <person name="Holmfeldt K."/>
            <person name="Nilsson E."/>
            <person name="Simone D."/>
            <person name="Lopez-Fernandez M."/>
            <person name="Wu X."/>
            <person name="de Brujin I."/>
            <person name="Lundin D."/>
            <person name="Andersson A."/>
            <person name="Bertilsson S."/>
            <person name="Dopson M."/>
        </authorList>
    </citation>
    <scope>NUCLEOTIDE SEQUENCE</scope>
    <source>
        <strain evidence="3">MM415A00315</strain>
        <strain evidence="2">MM415B00552</strain>
        <strain evidence="1">TM448A00662</strain>
    </source>
</reference>
<accession>A0A6H1ZJE4</accession>
<organism evidence="1">
    <name type="scientific">viral metagenome</name>
    <dbReference type="NCBI Taxonomy" id="1070528"/>
    <lineage>
        <taxon>unclassified sequences</taxon>
        <taxon>metagenomes</taxon>
        <taxon>organismal metagenomes</taxon>
    </lineage>
</organism>
<sequence>MPINDSYHRKSETGMLSSGVKTADVAVKAGAGKVYWITLYATAAAVVGLADSLTNSTTYLWKITLPNTTPFHVILDPPIEFATGIWLDVVSGTVDVIVGYV</sequence>